<dbReference type="InterPro" id="IPR050645">
    <property type="entry name" value="Histidine_acid_phosphatase"/>
</dbReference>
<evidence type="ECO:0000256" key="2">
    <source>
        <dbReference type="ARBA" id="ARBA00005375"/>
    </source>
</evidence>
<dbReference type="InterPro" id="IPR033379">
    <property type="entry name" value="Acid_Pase_AS"/>
</dbReference>
<dbReference type="Pfam" id="PF00328">
    <property type="entry name" value="His_Phos_2"/>
    <property type="match status" value="1"/>
</dbReference>
<keyword evidence="3" id="KW-0732">Signal</keyword>
<comment type="catalytic activity">
    <reaction evidence="1">
        <text>a phosphate monoester + H2O = an alcohol + phosphate</text>
        <dbReference type="Rhea" id="RHEA:15017"/>
        <dbReference type="ChEBI" id="CHEBI:15377"/>
        <dbReference type="ChEBI" id="CHEBI:30879"/>
        <dbReference type="ChEBI" id="CHEBI:43474"/>
        <dbReference type="ChEBI" id="CHEBI:67140"/>
        <dbReference type="EC" id="3.1.3.2"/>
    </reaction>
</comment>
<feature type="non-terminal residue" evidence="5">
    <location>
        <position position="93"/>
    </location>
</feature>
<organism evidence="4 5">
    <name type="scientific">Limulus polyphemus</name>
    <name type="common">Atlantic horseshoe crab</name>
    <dbReference type="NCBI Taxonomy" id="6850"/>
    <lineage>
        <taxon>Eukaryota</taxon>
        <taxon>Metazoa</taxon>
        <taxon>Ecdysozoa</taxon>
        <taxon>Arthropoda</taxon>
        <taxon>Chelicerata</taxon>
        <taxon>Merostomata</taxon>
        <taxon>Xiphosura</taxon>
        <taxon>Limulidae</taxon>
        <taxon>Limulus</taxon>
    </lineage>
</organism>
<evidence type="ECO:0000256" key="3">
    <source>
        <dbReference type="SAM" id="SignalP"/>
    </source>
</evidence>
<proteinExistence type="inferred from homology"/>
<comment type="similarity">
    <text evidence="2">Belongs to the histidine acid phosphatase family.</text>
</comment>
<dbReference type="Proteomes" id="UP000694941">
    <property type="component" value="Unplaced"/>
</dbReference>
<dbReference type="RefSeq" id="XP_013792654.1">
    <property type="nucleotide sequence ID" value="XM_013937200.2"/>
</dbReference>
<evidence type="ECO:0000256" key="1">
    <source>
        <dbReference type="ARBA" id="ARBA00000032"/>
    </source>
</evidence>
<accession>A0ABM1C1M0</accession>
<feature type="chain" id="PRO_5045078951" evidence="3">
    <location>
        <begin position="24"/>
        <end position="93"/>
    </location>
</feature>
<dbReference type="SUPFAM" id="SSF53254">
    <property type="entry name" value="Phosphoglycerate mutase-like"/>
    <property type="match status" value="1"/>
</dbReference>
<dbReference type="PANTHER" id="PTHR11567">
    <property type="entry name" value="ACID PHOSPHATASE-RELATED"/>
    <property type="match status" value="1"/>
</dbReference>
<dbReference type="PROSITE" id="PS00616">
    <property type="entry name" value="HIS_ACID_PHOSPHAT_1"/>
    <property type="match status" value="1"/>
</dbReference>
<dbReference type="GeneID" id="106476551"/>
<reference evidence="5" key="1">
    <citation type="submission" date="2025-08" db="UniProtKB">
        <authorList>
            <consortium name="RefSeq"/>
        </authorList>
    </citation>
    <scope>IDENTIFICATION</scope>
    <source>
        <tissue evidence="5">Muscle</tissue>
    </source>
</reference>
<gene>
    <name evidence="5" type="primary">LOC106476551</name>
</gene>
<dbReference type="Gene3D" id="3.40.50.1240">
    <property type="entry name" value="Phosphoglycerate mutase-like"/>
    <property type="match status" value="1"/>
</dbReference>
<feature type="signal peptide" evidence="3">
    <location>
        <begin position="1"/>
        <end position="23"/>
    </location>
</feature>
<name>A0ABM1C1M0_LIMPO</name>
<evidence type="ECO:0000313" key="5">
    <source>
        <dbReference type="RefSeq" id="XP_013792654.1"/>
    </source>
</evidence>
<keyword evidence="4" id="KW-1185">Reference proteome</keyword>
<sequence length="93" mass="11326">MLLRRFVLNIFHCIFLLMLTVKAEDQSTLQLLQILYRHGDRTPIRMFDKDPNKNYTWPEGLGRLTNLGKQQQYERGQYLRKYYKDFLTDNPRE</sequence>
<protein>
    <submittedName>
        <fullName evidence="5">Prostatic acid phosphatase-like</fullName>
    </submittedName>
</protein>
<dbReference type="InterPro" id="IPR000560">
    <property type="entry name" value="His_Pase_clade-2"/>
</dbReference>
<evidence type="ECO:0000313" key="4">
    <source>
        <dbReference type="Proteomes" id="UP000694941"/>
    </source>
</evidence>
<dbReference type="InterPro" id="IPR029033">
    <property type="entry name" value="His_PPase_superfam"/>
</dbReference>
<dbReference type="PANTHER" id="PTHR11567:SF210">
    <property type="entry name" value="ACID PHOSPHATASE 5-RELATED"/>
    <property type="match status" value="1"/>
</dbReference>